<dbReference type="OrthoDB" id="2417909at2"/>
<accession>A0A0L0QUG8</accession>
<evidence type="ECO:0000313" key="3">
    <source>
        <dbReference type="Proteomes" id="UP000036780"/>
    </source>
</evidence>
<dbReference type="AlphaFoldDB" id="A0A0L0QUG8"/>
<dbReference type="EMBL" id="LGTO01000002">
    <property type="protein sequence ID" value="KNE22229.1"/>
    <property type="molecule type" value="Genomic_DNA"/>
</dbReference>
<dbReference type="GeneID" id="66869062"/>
<keyword evidence="3" id="KW-1185">Reference proteome</keyword>
<dbReference type="PATRIC" id="fig|1473.5.peg.3048"/>
<evidence type="ECO:0000313" key="2">
    <source>
        <dbReference type="EMBL" id="KNE22229.1"/>
    </source>
</evidence>
<sequence length="152" mass="18750">MFFSRTEDYIQRFLLQRNIHKPYDLTIKNIASSLDIPVYYWEYSSECVYVNERCLIFLNSNRSEQKQWQEFGHEIAHFLWHTGRQEFLPPTFIELQEWQANYFSYHLCIPTFMLQRIKTKITPKYVMNLFNVEYEFACKRLEMYRNKWLASI</sequence>
<proteinExistence type="predicted"/>
<name>A0A0L0QUG8_VIRPA</name>
<dbReference type="Proteomes" id="UP000036780">
    <property type="component" value="Unassembled WGS sequence"/>
</dbReference>
<dbReference type="Pfam" id="PF06114">
    <property type="entry name" value="Peptidase_M78"/>
    <property type="match status" value="1"/>
</dbReference>
<protein>
    <recommendedName>
        <fullName evidence="1">IrrE N-terminal-like domain-containing protein</fullName>
    </recommendedName>
</protein>
<feature type="domain" description="IrrE N-terminal-like" evidence="1">
    <location>
        <begin position="49"/>
        <end position="142"/>
    </location>
</feature>
<reference evidence="3" key="1">
    <citation type="submission" date="2015-07" db="EMBL/GenBank/DDBJ databases">
        <title>Fjat-10053 dsm26.</title>
        <authorList>
            <person name="Liu B."/>
            <person name="Wang J."/>
            <person name="Zhu Y."/>
            <person name="Liu G."/>
            <person name="Chen Q."/>
            <person name="Chen Z."/>
            <person name="Lan J."/>
            <person name="Che J."/>
            <person name="Ge C."/>
            <person name="Shi H."/>
            <person name="Pan Z."/>
            <person name="Liu X."/>
        </authorList>
    </citation>
    <scope>NUCLEOTIDE SEQUENCE [LARGE SCALE GENOMIC DNA]</scope>
    <source>
        <strain evidence="3">DSM 26</strain>
    </source>
</reference>
<gene>
    <name evidence="2" type="ORF">AFK71_00825</name>
</gene>
<dbReference type="RefSeq" id="WP_050349691.1">
    <property type="nucleotide sequence ID" value="NZ_CP073011.1"/>
</dbReference>
<dbReference type="Gene3D" id="1.10.10.2910">
    <property type="match status" value="1"/>
</dbReference>
<dbReference type="InterPro" id="IPR010359">
    <property type="entry name" value="IrrE_HExxH"/>
</dbReference>
<evidence type="ECO:0000259" key="1">
    <source>
        <dbReference type="Pfam" id="PF06114"/>
    </source>
</evidence>
<comment type="caution">
    <text evidence="2">The sequence shown here is derived from an EMBL/GenBank/DDBJ whole genome shotgun (WGS) entry which is preliminary data.</text>
</comment>
<organism evidence="2 3">
    <name type="scientific">Virgibacillus pantothenticus</name>
    <dbReference type="NCBI Taxonomy" id="1473"/>
    <lineage>
        <taxon>Bacteria</taxon>
        <taxon>Bacillati</taxon>
        <taxon>Bacillota</taxon>
        <taxon>Bacilli</taxon>
        <taxon>Bacillales</taxon>
        <taxon>Bacillaceae</taxon>
        <taxon>Virgibacillus</taxon>
    </lineage>
</organism>